<comment type="caution">
    <text evidence="7">The sequence shown here is derived from an EMBL/GenBank/DDBJ whole genome shotgun (WGS) entry which is preliminary data.</text>
</comment>
<dbReference type="PANTHER" id="PTHR28235">
    <property type="entry name" value="PROTEIN FYV4, MITOCHONDRIAL"/>
    <property type="match status" value="1"/>
</dbReference>
<accession>A0A162IHE8</accession>
<dbReference type="CDD" id="cd09487">
    <property type="entry name" value="SAM_superfamily"/>
    <property type="match status" value="1"/>
</dbReference>
<sequence>MSISIYRQPFLLTTRTARLTTTTTPLLLQQQQYQPQRQCIRSLHKNVPAPPIPKPTPFVPDVPTFLKLIGRNMSKYANKISSWNDLFTITSEDLRALGIEAARDRKYLLRWRQKFRKGEYGVGGDLEHVVDGVAEVRAVEVDRPPRKSENGGGEGSASTSPGSLTQTPGKKWAVVNLPPGQTTLDDPKPQLKRYIGIKLYDGNRIKGPYLSTVKGSNNTAARIEVQEGMWEHKLGRKIHGGERKRAEVLAKKRAEERKKETA</sequence>
<dbReference type="Gene3D" id="1.10.150.50">
    <property type="entry name" value="Transcription Factor, Ets-1"/>
    <property type="match status" value="1"/>
</dbReference>
<dbReference type="SUPFAM" id="SSF47769">
    <property type="entry name" value="SAM/Pointed domain"/>
    <property type="match status" value="1"/>
</dbReference>
<evidence type="ECO:0000256" key="5">
    <source>
        <dbReference type="SAM" id="MobiDB-lite"/>
    </source>
</evidence>
<organism evidence="7 8">
    <name type="scientific">Ascosphaera apis ARSEF 7405</name>
    <dbReference type="NCBI Taxonomy" id="392613"/>
    <lineage>
        <taxon>Eukaryota</taxon>
        <taxon>Fungi</taxon>
        <taxon>Dikarya</taxon>
        <taxon>Ascomycota</taxon>
        <taxon>Pezizomycotina</taxon>
        <taxon>Eurotiomycetes</taxon>
        <taxon>Eurotiomycetidae</taxon>
        <taxon>Onygenales</taxon>
        <taxon>Ascosphaeraceae</taxon>
        <taxon>Ascosphaera</taxon>
    </lineage>
</organism>
<evidence type="ECO:0000256" key="1">
    <source>
        <dbReference type="ARBA" id="ARBA00004173"/>
    </source>
</evidence>
<dbReference type="SMART" id="SM01238">
    <property type="entry name" value="IGR"/>
    <property type="match status" value="1"/>
</dbReference>
<dbReference type="OrthoDB" id="18595at2759"/>
<feature type="domain" description="Small ribosomal subunit protein mS41 SAM" evidence="6">
    <location>
        <begin position="62"/>
        <end position="118"/>
    </location>
</feature>
<reference evidence="7 8" key="1">
    <citation type="journal article" date="2016" name="Genome Biol. Evol.">
        <title>Divergent and convergent evolution of fungal pathogenicity.</title>
        <authorList>
            <person name="Shang Y."/>
            <person name="Xiao G."/>
            <person name="Zheng P."/>
            <person name="Cen K."/>
            <person name="Zhan S."/>
            <person name="Wang C."/>
        </authorList>
    </citation>
    <scope>NUCLEOTIDE SEQUENCE [LARGE SCALE GENOMIC DNA]</scope>
    <source>
        <strain evidence="7 8">ARSEF 7405</strain>
    </source>
</reference>
<protein>
    <recommendedName>
        <fullName evidence="4">Small ribosomal subunit protein mS41</fullName>
    </recommendedName>
</protein>
<dbReference type="VEuPathDB" id="FungiDB:AAP_02295"/>
<dbReference type="InterPro" id="IPR039603">
    <property type="entry name" value="Ribosomal_mS41"/>
</dbReference>
<feature type="region of interest" description="Disordered" evidence="5">
    <location>
        <begin position="138"/>
        <end position="173"/>
    </location>
</feature>
<evidence type="ECO:0000313" key="7">
    <source>
        <dbReference type="EMBL" id="KZZ93503.1"/>
    </source>
</evidence>
<comment type="subcellular location">
    <subcellularLocation>
        <location evidence="1">Mitochondrion</location>
    </subcellularLocation>
</comment>
<evidence type="ECO:0000259" key="6">
    <source>
        <dbReference type="SMART" id="SM01238"/>
    </source>
</evidence>
<keyword evidence="3" id="KW-0496">Mitochondrion</keyword>
<dbReference type="InterPro" id="IPR013761">
    <property type="entry name" value="SAM/pointed_sf"/>
</dbReference>
<comment type="similarity">
    <text evidence="2">Belongs to the mitochondrion-specific ribosomal protein mS41 family.</text>
</comment>
<dbReference type="EMBL" id="AZGZ01000008">
    <property type="protein sequence ID" value="KZZ93503.1"/>
    <property type="molecule type" value="Genomic_DNA"/>
</dbReference>
<evidence type="ECO:0000256" key="2">
    <source>
        <dbReference type="ARBA" id="ARBA00010492"/>
    </source>
</evidence>
<evidence type="ECO:0000313" key="8">
    <source>
        <dbReference type="Proteomes" id="UP000242877"/>
    </source>
</evidence>
<name>A0A162IHE8_9EURO</name>
<keyword evidence="8" id="KW-1185">Reference proteome</keyword>
<evidence type="ECO:0000256" key="4">
    <source>
        <dbReference type="ARBA" id="ARBA00035129"/>
    </source>
</evidence>
<dbReference type="InterPro" id="IPR019083">
    <property type="entry name" value="SAM_Ribosomal_mS41"/>
</dbReference>
<feature type="compositionally biased region" description="Polar residues" evidence="5">
    <location>
        <begin position="156"/>
        <end position="168"/>
    </location>
</feature>
<dbReference type="Proteomes" id="UP000242877">
    <property type="component" value="Unassembled WGS sequence"/>
</dbReference>
<evidence type="ECO:0000256" key="3">
    <source>
        <dbReference type="ARBA" id="ARBA00023128"/>
    </source>
</evidence>
<feature type="compositionally biased region" description="Basic and acidic residues" evidence="5">
    <location>
        <begin position="138"/>
        <end position="149"/>
    </location>
</feature>
<dbReference type="GO" id="GO:0005739">
    <property type="term" value="C:mitochondrion"/>
    <property type="evidence" value="ECO:0007669"/>
    <property type="project" value="UniProtKB-SubCell"/>
</dbReference>
<gene>
    <name evidence="7" type="ORF">AAP_02295</name>
</gene>
<dbReference type="PANTHER" id="PTHR28235:SF1">
    <property type="entry name" value="SMALL RIBOSOMAL SUBUNIT PROTEIN MS41"/>
    <property type="match status" value="1"/>
</dbReference>
<dbReference type="Pfam" id="PF09597">
    <property type="entry name" value="SAM_Ribosomal_mS41"/>
    <property type="match status" value="1"/>
</dbReference>
<proteinExistence type="inferred from homology"/>
<dbReference type="AlphaFoldDB" id="A0A162IHE8"/>